<gene>
    <name evidence="9" type="ordered locus">Tresu_1247</name>
</gene>
<evidence type="ECO:0000256" key="4">
    <source>
        <dbReference type="ARBA" id="ARBA00032089"/>
    </source>
</evidence>
<name>F2NRR9_TRES6</name>
<feature type="domain" description="Rod shape-determining protein MreC beta-barrel core" evidence="8">
    <location>
        <begin position="125"/>
        <end position="278"/>
    </location>
</feature>
<dbReference type="PANTHER" id="PTHR34138">
    <property type="entry name" value="CELL SHAPE-DETERMINING PROTEIN MREC"/>
    <property type="match status" value="1"/>
</dbReference>
<keyword evidence="7" id="KW-0472">Membrane</keyword>
<dbReference type="EMBL" id="CP002631">
    <property type="protein sequence ID" value="AEB14155.1"/>
    <property type="molecule type" value="Genomic_DNA"/>
</dbReference>
<evidence type="ECO:0000256" key="1">
    <source>
        <dbReference type="ARBA" id="ARBA00009369"/>
    </source>
</evidence>
<organism evidence="9 10">
    <name type="scientific">Treponema succinifaciens (strain ATCC 33096 / DSM 2489 / 6091)</name>
    <dbReference type="NCBI Taxonomy" id="869209"/>
    <lineage>
        <taxon>Bacteria</taxon>
        <taxon>Pseudomonadati</taxon>
        <taxon>Spirochaetota</taxon>
        <taxon>Spirochaetia</taxon>
        <taxon>Spirochaetales</taxon>
        <taxon>Treponemataceae</taxon>
        <taxon>Treponema</taxon>
    </lineage>
</organism>
<dbReference type="InterPro" id="IPR042175">
    <property type="entry name" value="Cell/Rod_MreC_2"/>
</dbReference>
<evidence type="ECO:0000256" key="5">
    <source>
        <dbReference type="PIRNR" id="PIRNR038471"/>
    </source>
</evidence>
<dbReference type="RefSeq" id="WP_013701442.1">
    <property type="nucleotide sequence ID" value="NC_015385.1"/>
</dbReference>
<dbReference type="GeneID" id="302998408"/>
<evidence type="ECO:0000259" key="8">
    <source>
        <dbReference type="Pfam" id="PF04085"/>
    </source>
</evidence>
<keyword evidence="7" id="KW-0812">Transmembrane</keyword>
<comment type="similarity">
    <text evidence="1 5">Belongs to the MreC family.</text>
</comment>
<dbReference type="STRING" id="869209.Tresu_1247"/>
<reference evidence="10" key="2">
    <citation type="submission" date="2011-04" db="EMBL/GenBank/DDBJ databases">
        <title>The complete genome of chromosome of Treponema succinifaciens DSM 2489.</title>
        <authorList>
            <person name="Lucas S."/>
            <person name="Copeland A."/>
            <person name="Lapidus A."/>
            <person name="Bruce D."/>
            <person name="Goodwin L."/>
            <person name="Pitluck S."/>
            <person name="Peters L."/>
            <person name="Kyrpides N."/>
            <person name="Mavromatis K."/>
            <person name="Ivanova N."/>
            <person name="Ovchinnikova G."/>
            <person name="Teshima H."/>
            <person name="Detter J.C."/>
            <person name="Tapia R."/>
            <person name="Han C."/>
            <person name="Land M."/>
            <person name="Hauser L."/>
            <person name="Markowitz V."/>
            <person name="Cheng J.-F."/>
            <person name="Hugenholtz P."/>
            <person name="Woyke T."/>
            <person name="Wu D."/>
            <person name="Gronow S."/>
            <person name="Wellnitz S."/>
            <person name="Brambilla E."/>
            <person name="Klenk H.-P."/>
            <person name="Eisen J.A."/>
        </authorList>
    </citation>
    <scope>NUCLEOTIDE SEQUENCE [LARGE SCALE GENOMIC DNA]</scope>
    <source>
        <strain evidence="10">ATCC 33096 / DSM 2489 / 6091</strain>
    </source>
</reference>
<dbReference type="Gene3D" id="2.40.10.350">
    <property type="entry name" value="Rod shape-determining protein MreC, domain 2"/>
    <property type="match status" value="1"/>
</dbReference>
<accession>F2NRR9</accession>
<comment type="function">
    <text evidence="5">Involved in formation and maintenance of cell shape.</text>
</comment>
<dbReference type="OrthoDB" id="9792313at2"/>
<dbReference type="GO" id="GO:0005886">
    <property type="term" value="C:plasma membrane"/>
    <property type="evidence" value="ECO:0007669"/>
    <property type="project" value="TreeGrafter"/>
</dbReference>
<dbReference type="Gene3D" id="2.40.10.340">
    <property type="entry name" value="Rod shape-determining protein MreC, domain 1"/>
    <property type="match status" value="1"/>
</dbReference>
<dbReference type="KEGG" id="tsu:Tresu_1247"/>
<protein>
    <recommendedName>
        <fullName evidence="2 5">Cell shape-determining protein MreC</fullName>
    </recommendedName>
    <alternativeName>
        <fullName evidence="4 5">Cell shape protein MreC</fullName>
    </alternativeName>
</protein>
<dbReference type="HOGENOM" id="CLU_042663_1_0_12"/>
<dbReference type="NCBIfam" id="TIGR00219">
    <property type="entry name" value="mreC"/>
    <property type="match status" value="1"/>
</dbReference>
<dbReference type="Pfam" id="PF04085">
    <property type="entry name" value="MreC"/>
    <property type="match status" value="1"/>
</dbReference>
<dbReference type="eggNOG" id="COG1792">
    <property type="taxonomic scope" value="Bacteria"/>
</dbReference>
<dbReference type="AlphaFoldDB" id="F2NRR9"/>
<feature type="transmembrane region" description="Helical" evidence="7">
    <location>
        <begin position="16"/>
        <end position="38"/>
    </location>
</feature>
<sequence length="292" mass="32000">MAGKFKASIRIKTAEILLAFLVVFSGVLLGFSGGGFVVNFNKVGFSVISLIQKGSSSAISAVTGIVTSIRDIAVLQKEYKELSEKLKDYEFMQRNNVEIRKENERLREQLQFASEIEYKNIPAQIIGRDPDNLYSGITINKGARSGIKKGFPVIAIQSGNVGIVGKVVTAGLDTSLVMPVYDTKCNISARIQNTRDIGIVSGNGSYGSPLNLQYIRKRVFDSLNHGDIVVTSGENGNYVKDVPIGRISKIKILDYDSSLSIELEPVIDFLRLENVLVVDQKNLNDKPPLAKN</sequence>
<evidence type="ECO:0000256" key="2">
    <source>
        <dbReference type="ARBA" id="ARBA00013855"/>
    </source>
</evidence>
<keyword evidence="6" id="KW-0175">Coiled coil</keyword>
<dbReference type="InterPro" id="IPR055342">
    <property type="entry name" value="MreC_beta-barrel_core"/>
</dbReference>
<keyword evidence="3 5" id="KW-0133">Cell shape</keyword>
<dbReference type="GO" id="GO:0008360">
    <property type="term" value="P:regulation of cell shape"/>
    <property type="evidence" value="ECO:0007669"/>
    <property type="project" value="UniProtKB-KW"/>
</dbReference>
<dbReference type="InterPro" id="IPR042177">
    <property type="entry name" value="Cell/Rod_1"/>
</dbReference>
<proteinExistence type="inferred from homology"/>
<dbReference type="Proteomes" id="UP000006852">
    <property type="component" value="Chromosome"/>
</dbReference>
<evidence type="ECO:0000313" key="9">
    <source>
        <dbReference type="EMBL" id="AEB14155.1"/>
    </source>
</evidence>
<dbReference type="PIRSF" id="PIRSF038471">
    <property type="entry name" value="MreC"/>
    <property type="match status" value="1"/>
</dbReference>
<reference evidence="9 10" key="1">
    <citation type="journal article" date="2011" name="Stand. Genomic Sci.">
        <title>Complete genome sequence of Treponema succinifaciens type strain (6091).</title>
        <authorList>
            <person name="Han C."/>
            <person name="Gronow S."/>
            <person name="Teshima H."/>
            <person name="Lapidus A."/>
            <person name="Nolan M."/>
            <person name="Lucas S."/>
            <person name="Hammon N."/>
            <person name="Deshpande S."/>
            <person name="Cheng J.F."/>
            <person name="Zeytun A."/>
            <person name="Tapia R."/>
            <person name="Goodwin L."/>
            <person name="Pitluck S."/>
            <person name="Liolios K."/>
            <person name="Pagani I."/>
            <person name="Ivanova N."/>
            <person name="Mavromatis K."/>
            <person name="Mikhailova N."/>
            <person name="Huntemann M."/>
            <person name="Pati A."/>
            <person name="Chen A."/>
            <person name="Palaniappan K."/>
            <person name="Land M."/>
            <person name="Hauser L."/>
            <person name="Brambilla E.M."/>
            <person name="Rohde M."/>
            <person name="Goker M."/>
            <person name="Woyke T."/>
            <person name="Bristow J."/>
            <person name="Eisen J.A."/>
            <person name="Markowitz V."/>
            <person name="Hugenholtz P."/>
            <person name="Kyrpides N.C."/>
            <person name="Klenk H.P."/>
            <person name="Detter J.C."/>
        </authorList>
    </citation>
    <scope>NUCLEOTIDE SEQUENCE [LARGE SCALE GENOMIC DNA]</scope>
    <source>
        <strain evidence="10">ATCC 33096 / DSM 2489 / 6091</strain>
    </source>
</reference>
<evidence type="ECO:0000256" key="7">
    <source>
        <dbReference type="SAM" id="Phobius"/>
    </source>
</evidence>
<evidence type="ECO:0000256" key="3">
    <source>
        <dbReference type="ARBA" id="ARBA00022960"/>
    </source>
</evidence>
<dbReference type="InterPro" id="IPR007221">
    <property type="entry name" value="MreC"/>
</dbReference>
<dbReference type="PANTHER" id="PTHR34138:SF1">
    <property type="entry name" value="CELL SHAPE-DETERMINING PROTEIN MREC"/>
    <property type="match status" value="1"/>
</dbReference>
<keyword evidence="10" id="KW-1185">Reference proteome</keyword>
<feature type="coiled-coil region" evidence="6">
    <location>
        <begin position="65"/>
        <end position="116"/>
    </location>
</feature>
<evidence type="ECO:0000313" key="10">
    <source>
        <dbReference type="Proteomes" id="UP000006852"/>
    </source>
</evidence>
<keyword evidence="7" id="KW-1133">Transmembrane helix</keyword>
<evidence type="ECO:0000256" key="6">
    <source>
        <dbReference type="SAM" id="Coils"/>
    </source>
</evidence>